<dbReference type="InterPro" id="IPR005625">
    <property type="entry name" value="PepSY-ass_TM"/>
</dbReference>
<dbReference type="OrthoDB" id="9816402at2"/>
<gene>
    <name evidence="3" type="ORF">CJ671_08420</name>
</gene>
<dbReference type="PANTHER" id="PTHR34219:SF3">
    <property type="entry name" value="BLL7967 PROTEIN"/>
    <property type="match status" value="1"/>
</dbReference>
<feature type="transmembrane region" description="Helical" evidence="2">
    <location>
        <begin position="360"/>
        <end position="387"/>
    </location>
</feature>
<dbReference type="Pfam" id="PF03929">
    <property type="entry name" value="PepSY_TM"/>
    <property type="match status" value="1"/>
</dbReference>
<proteinExistence type="predicted"/>
<name>A0A2S9SQJ3_9BACT</name>
<evidence type="ECO:0000256" key="1">
    <source>
        <dbReference type="SAM" id="MobiDB-lite"/>
    </source>
</evidence>
<dbReference type="RefSeq" id="WP_105912265.1">
    <property type="nucleotide sequence ID" value="NZ_NXGH01000025.1"/>
</dbReference>
<keyword evidence="2" id="KW-0812">Transmembrane</keyword>
<feature type="region of interest" description="Disordered" evidence="1">
    <location>
        <begin position="238"/>
        <end position="262"/>
    </location>
</feature>
<organism evidence="3 4">
    <name type="scientific">Aliarcobacter cryaerophilus</name>
    <dbReference type="NCBI Taxonomy" id="28198"/>
    <lineage>
        <taxon>Bacteria</taxon>
        <taxon>Pseudomonadati</taxon>
        <taxon>Campylobacterota</taxon>
        <taxon>Epsilonproteobacteria</taxon>
        <taxon>Campylobacterales</taxon>
        <taxon>Arcobacteraceae</taxon>
        <taxon>Aliarcobacter</taxon>
    </lineage>
</organism>
<dbReference type="EMBL" id="NXGH01000025">
    <property type="protein sequence ID" value="PRM88789.1"/>
    <property type="molecule type" value="Genomic_DNA"/>
</dbReference>
<sequence>MHKTFWFQLHWFVGIVFGLTLFIVGVSGAILSYEKEILQAINKDTYFVNIPQDKQILTTQEILEKYQAQNPDSKINSISFSSDKSSSVVLNIASKDPKQRKGESIYLNPYTAEVLPKIEYREFFSFIRSLHRWLAFEGDARSVGKNIVAISTIACIILTIGGIIVYWPRVKRNFLNSFTFSFKHKNRAFLSTMHSAVGMWIVPFFLLLCITGLYWSYDWYRSAMFTVMQVEQPKRAEQVAQTQEDNKEKVQNRTQNNDKPNLNKQSKIEIKSYETAQKVSDIFNQNVSKDYKNASLRLTASKDGFYTISYLYADATHFRESNSMEIDPNKSLVVEEAKFEDKKLNEQLMISMLPLHSGEYFGWIGQLLMFIASSLMALFVITGYMLYFDRLKKKRAKALKEKQTVL</sequence>
<accession>A0A2S9SQJ3</accession>
<evidence type="ECO:0000313" key="3">
    <source>
        <dbReference type="EMBL" id="PRM88789.1"/>
    </source>
</evidence>
<keyword evidence="2" id="KW-0472">Membrane</keyword>
<feature type="transmembrane region" description="Helical" evidence="2">
    <location>
        <begin position="147"/>
        <end position="167"/>
    </location>
</feature>
<protein>
    <submittedName>
        <fullName evidence="3">Sulfite reductase</fullName>
    </submittedName>
</protein>
<evidence type="ECO:0000313" key="4">
    <source>
        <dbReference type="Proteomes" id="UP000238649"/>
    </source>
</evidence>
<comment type="caution">
    <text evidence="3">The sequence shown here is derived from an EMBL/GenBank/DDBJ whole genome shotgun (WGS) entry which is preliminary data.</text>
</comment>
<feature type="compositionally biased region" description="Polar residues" evidence="1">
    <location>
        <begin position="252"/>
        <end position="262"/>
    </location>
</feature>
<feature type="transmembrane region" description="Helical" evidence="2">
    <location>
        <begin position="188"/>
        <end position="215"/>
    </location>
</feature>
<feature type="transmembrane region" description="Helical" evidence="2">
    <location>
        <begin position="12"/>
        <end position="33"/>
    </location>
</feature>
<keyword evidence="2" id="KW-1133">Transmembrane helix</keyword>
<dbReference type="AlphaFoldDB" id="A0A2S9SQJ3"/>
<dbReference type="PANTHER" id="PTHR34219">
    <property type="entry name" value="IRON-REGULATED INNER MEMBRANE PROTEIN-RELATED"/>
    <property type="match status" value="1"/>
</dbReference>
<reference evidence="3 4" key="1">
    <citation type="submission" date="2017-09" db="EMBL/GenBank/DDBJ databases">
        <title>Reassesment of A. cryaerophilus.</title>
        <authorList>
            <person name="Perez-Cataluna A."/>
            <person name="Collado L."/>
            <person name="Salgado O."/>
            <person name="Lefinanco V."/>
            <person name="Figueras M.J."/>
        </authorList>
    </citation>
    <scope>NUCLEOTIDE SEQUENCE [LARGE SCALE GENOMIC DNA]</scope>
    <source>
        <strain evidence="3 4">LMG 9871</strain>
    </source>
</reference>
<evidence type="ECO:0000256" key="2">
    <source>
        <dbReference type="SAM" id="Phobius"/>
    </source>
</evidence>
<dbReference type="Proteomes" id="UP000238649">
    <property type="component" value="Unassembled WGS sequence"/>
</dbReference>